<evidence type="ECO:0000256" key="4">
    <source>
        <dbReference type="ARBA" id="ARBA00022491"/>
    </source>
</evidence>
<dbReference type="InterPro" id="IPR051139">
    <property type="entry name" value="Mediator_complx_sub13"/>
</dbReference>
<dbReference type="InterPro" id="IPR009401">
    <property type="entry name" value="Med13_C"/>
</dbReference>
<evidence type="ECO:0000256" key="8">
    <source>
        <dbReference type="ARBA" id="ARBA00023242"/>
    </source>
</evidence>
<dbReference type="WBParaSite" id="EVEC_0000460201-mRNA-1">
    <property type="protein sequence ID" value="EVEC_0000460201-mRNA-1"/>
    <property type="gene ID" value="EVEC_0000460201"/>
</dbReference>
<feature type="compositionally biased region" description="Polar residues" evidence="10">
    <location>
        <begin position="1758"/>
        <end position="1768"/>
    </location>
</feature>
<keyword evidence="5 9" id="KW-0805">Transcription regulation</keyword>
<comment type="subunit">
    <text evidence="9">Component of the Mediator complex.</text>
</comment>
<dbReference type="STRING" id="51028.A0A158QAB1"/>
<feature type="domain" description="MID" evidence="13">
    <location>
        <begin position="1645"/>
        <end position="1939"/>
    </location>
</feature>
<evidence type="ECO:0000256" key="7">
    <source>
        <dbReference type="ARBA" id="ARBA00023163"/>
    </source>
</evidence>
<evidence type="ECO:0000259" key="11">
    <source>
        <dbReference type="Pfam" id="PF06333"/>
    </source>
</evidence>
<dbReference type="InterPro" id="IPR021643">
    <property type="entry name" value="Mediator_Med13_N"/>
</dbReference>
<dbReference type="GO" id="GO:0016592">
    <property type="term" value="C:mediator complex"/>
    <property type="evidence" value="ECO:0007669"/>
    <property type="project" value="InterPro"/>
</dbReference>
<organism evidence="16">
    <name type="scientific">Enterobius vermicularis</name>
    <name type="common">Human pinworm</name>
    <dbReference type="NCBI Taxonomy" id="51028"/>
    <lineage>
        <taxon>Eukaryota</taxon>
        <taxon>Metazoa</taxon>
        <taxon>Ecdysozoa</taxon>
        <taxon>Nematoda</taxon>
        <taxon>Chromadorea</taxon>
        <taxon>Rhabditida</taxon>
        <taxon>Spirurina</taxon>
        <taxon>Oxyuridomorpha</taxon>
        <taxon>Oxyuroidea</taxon>
        <taxon>Oxyuridae</taxon>
        <taxon>Enterobius</taxon>
    </lineage>
</organism>
<evidence type="ECO:0000259" key="13">
    <source>
        <dbReference type="Pfam" id="PF18296"/>
    </source>
</evidence>
<comment type="subcellular location">
    <subcellularLocation>
        <location evidence="1 9">Nucleus</location>
    </subcellularLocation>
</comment>
<protein>
    <recommendedName>
        <fullName evidence="3 9">Mediator of RNA polymerase II transcription subunit 13</fullName>
    </recommendedName>
</protein>
<dbReference type="EMBL" id="UXUI01007820">
    <property type="protein sequence ID" value="VDD89559.1"/>
    <property type="molecule type" value="Genomic_DNA"/>
</dbReference>
<feature type="domain" description="Mediator complex subunit Med13 N-terminal" evidence="12">
    <location>
        <begin position="113"/>
        <end position="253"/>
    </location>
</feature>
<comment type="function">
    <text evidence="9">Component of the Mediator complex, a coactivator involved in regulated transcription of nearly all RNA polymerase II-dependent genes. Mediator functions as a bridge to convey information from gene-specific regulatory proteins to the basal RNA polymerase II transcription machinery. Mediator is recruited to promoters by direct interactions with regulatory proteins and serves as a scaffold for the assembly of a functional preinitiation complex with RNA polymerase II and the general transcription factors.</text>
</comment>
<dbReference type="PANTHER" id="PTHR48249">
    <property type="entry name" value="MEDIATOR OF RNA POLYMERASE II TRANSCRIPTION SUBUNIT 13"/>
    <property type="match status" value="1"/>
</dbReference>
<feature type="domain" description="Mediator complex subunit Med13 C-terminal" evidence="11">
    <location>
        <begin position="1983"/>
        <end position="2372"/>
    </location>
</feature>
<evidence type="ECO:0000256" key="2">
    <source>
        <dbReference type="ARBA" id="ARBA00009354"/>
    </source>
</evidence>
<evidence type="ECO:0000256" key="1">
    <source>
        <dbReference type="ARBA" id="ARBA00004123"/>
    </source>
</evidence>
<dbReference type="Pfam" id="PF06333">
    <property type="entry name" value="Med13_C"/>
    <property type="match status" value="1"/>
</dbReference>
<sequence>MSSSRMGTNVEQHLFFLDCSRFTEQFFKTELNGLKWKCVTTPPSHRSWVNIDQDPVLSAYAKCLQAGILCAWRRQPSQMHNTLSQIPLPDYRIDVVKELWVFWYSPDEPELVAQYTSHLACMCGENGRGNWATAGIPYEIRTLYFKALHNLIERFVAFSGYVRIGRYFVRPYDLPSSDRLQCLPSYILGISFNFFVHGENIVCTCVNVQKQPAIFRLSPAHLELRKKQAVILGPWSLRAHLIPKESEEVLSANPVQNRLMNDQELHSCVENEPVSSVITLVAGMPKLNPGIKSEYVNDMASFDSGQQTRSQEFFDEDRSVYSNPDASGSKVEKLWNDWELFFGLCGETKLPENSLHKMRSNSFLEEANKTPKKLPKMVLVDVDGVRMWFPSSLVVVQASDDLTLRNVEGESSNEEQENLNENVKQEIAEGFLPDLAVSVNKAADGPSLPSHVPHSLIRKKRRKRLNSGIQYPPKISKNLMFSSMVNGSRVAQRYLEEACILPLYSRRRENTEVLPPVIGSKNDDDTKWNLTDGLRGNECDADQHLSCPCHLENSLRTPIPSTSSRGSPCNKMFCGDENVVGKNKGVKLPFHQRSPTNSNSPSPPCSPIFGRKYERRSPDWIYDHSSRNSSLSGSKGRSDSFDEVQSFSESSADCNSGSPVYRRLVRTASVAPKSSLYHQSLGVQRESELSEPLLGQLDVEMKCFLPKRLTKKNRTREKRKIRSTDTVNAFDMIFLTTGRKEDWKYREWAERGGSGLDFSNSEYGDNICKEMETVLNANSLACDVSVLKDLTFGGSNVQVRPFGTAYDTDMESHTTYINNCSPSTVAMMDTESMVVTDSVHLSPPASNERVEPAVASSSLTGAVANNLLARVGGPPSVGDYKIYPTPPSVDAVQCIGMNQCPPSLPLYHPLPNQTMQNSTSANEQFHENFMLVKNEVDNDLVCGLQGKFIDLSAEKLPLFGKSVVLKIVLCGKYGSDYLKDELAHPKGPYFDKRCQALFSFVARSKRKHIAATPIYQPYREEHKPEENKFLSFDRTRSHIGSSLTSSLAITGPQPGSHGPICMTSNSSSNSLPGVMHAMVNSPVGGMGPGLPVRPPRPQSLAYSSPSVISQHNPGFLSPPSYGASNLMNSGSQIGGMHTSPMNITPQGLGMMPSQPSAMMGGGVGGHSGMNMMHSGLSTQPQPVQQLSQFVSNATFSNQQSNIYGQQLFYQQQVSTPLEPPPPFSQAMNAQYTGGGSVGSTAPSIYGQSAQMIRSSPFMGSATSPMMLSGPRPIQNSMMIHSSGNTSLTNPLYNPGPPALSQNASLANTVTPPQHPEGNSLALAVLLQDTVLDLHYDSAFDACPLCSCNGNIRTKELGMYITPPEVLRQSSSVQNPIVNRPTSGFYINTNATQNCNCGFSAVRHRYLSMKAGLFPEDAKEATDIVDSQSQPVIPHTIWFDPISKKDIDFIALLCEQTLVHDLSGFLDHVSLLNRQCERAVQNDHGGADCVKKTEYVVSDVDQRELPLVFQAACEVACMEMNCRRPRGNFQNLIWHDWGVQIANEMYEPREAECLAVLHEIGPVLEETLRKARSAQMGGSNNIVEGPLTWRHFDRKSLKTGGGIEDDSFPEPIPNILMASEKDAISASPQALRIWEKMLLEPYDQPKDVLYIAVVPDSIMCVEKSKKYFEDLSRIYEQCRFGRHLPFAKDSLKDGFLRVPTRLPVTNPNDFLKQVERHINNGASLIAKLNVQATVAASVSSNTTPNANGNEQMPPPSLPVSGTTSHTEGSLTGMPGPSGPSPISSINCSVEQSGTTNLGNEIQGQSSVAAPPQIPEQIAEGFAKDESGTLPHVIVLYLVNPFLMGADESPLVARVVTVALMRAFTALLDHIDLRHRPQLQMEIIGLQTILDYNGTTVDILKDECGQLNALDQGRMEKTLNERLSSLDAMKTIAFSVYSQSRILLPDVVGSILPTSMTRFGPASAMNDLLEKLRKNEDPVFYKVPSKPFILAPPPPVILRPNNELMQISTEETVLFVSYCLIGLDFLAAAVTDHQGHLLDNCLINLRVKPDHKRGNLRYKQSTQIRDSLYRLWSYILGTLATGTKNWRLVIGKVGRIGHGEFKFWTQLLSKSYLKQVPSRMKQACRPCHQMPGTAEVPGVLSACLVSLEPEAHLRVFPSSFQHDERFAKNARYRILNTPDDASCTHILVFPTSPELNVIIRLDHQGGAGGNDYDDLSTLLDGEIPEEFSAIIKSEDLNPNTTGQSTSMRITGNTGIPTEYTDVFENQPLAAGYYISTAPASELPEWFWSSCPSAKRRNPVHLKSSLHLNTNNVQQGDDITLSAKGSETCQHQLDSQSTVDVLRYVLETYNALSWLNVDLVTGERRSCLPVHIQALMRLCNTVDRLIN</sequence>
<name>A0A158QAB1_ENTVE</name>
<dbReference type="Pfam" id="PF18296">
    <property type="entry name" value="MID_MedPIWI"/>
    <property type="match status" value="1"/>
</dbReference>
<accession>A0A158QAB1</accession>
<evidence type="ECO:0000256" key="9">
    <source>
        <dbReference type="RuleBase" id="RU364134"/>
    </source>
</evidence>
<keyword evidence="8 9" id="KW-0539">Nucleus</keyword>
<comment type="similarity">
    <text evidence="2 9">Belongs to the Mediator complex subunit 13 family.</text>
</comment>
<feature type="region of interest" description="Disordered" evidence="10">
    <location>
        <begin position="587"/>
        <end position="609"/>
    </location>
</feature>
<dbReference type="PANTHER" id="PTHR48249:SF3">
    <property type="entry name" value="MEDIATOR OF RNA POLYMERASE II TRANSCRIPTION SUBUNIT 13"/>
    <property type="match status" value="1"/>
</dbReference>
<keyword evidence="15" id="KW-1185">Reference proteome</keyword>
<evidence type="ECO:0000313" key="16">
    <source>
        <dbReference type="WBParaSite" id="EVEC_0000460201-mRNA-1"/>
    </source>
</evidence>
<feature type="region of interest" description="Disordered" evidence="10">
    <location>
        <begin position="1045"/>
        <end position="1067"/>
    </location>
</feature>
<dbReference type="GO" id="GO:0003713">
    <property type="term" value="F:transcription coactivator activity"/>
    <property type="evidence" value="ECO:0007669"/>
    <property type="project" value="TreeGrafter"/>
</dbReference>
<evidence type="ECO:0000313" key="15">
    <source>
        <dbReference type="Proteomes" id="UP000274131"/>
    </source>
</evidence>
<dbReference type="OrthoDB" id="103819at2759"/>
<proteinExistence type="inferred from homology"/>
<gene>
    <name evidence="14" type="ORF">EVEC_LOCUS4310</name>
</gene>
<keyword evidence="7 9" id="KW-0804">Transcription</keyword>
<dbReference type="Proteomes" id="UP000274131">
    <property type="component" value="Unassembled WGS sequence"/>
</dbReference>
<evidence type="ECO:0000256" key="5">
    <source>
        <dbReference type="ARBA" id="ARBA00023015"/>
    </source>
</evidence>
<feature type="region of interest" description="Disordered" evidence="10">
    <location>
        <begin position="1738"/>
        <end position="1792"/>
    </location>
</feature>
<evidence type="ECO:0000256" key="6">
    <source>
        <dbReference type="ARBA" id="ARBA00023159"/>
    </source>
</evidence>
<keyword evidence="6 9" id="KW-0010">Activator</keyword>
<evidence type="ECO:0000313" key="14">
    <source>
        <dbReference type="EMBL" id="VDD89559.1"/>
    </source>
</evidence>
<keyword evidence="4 9" id="KW-0678">Repressor</keyword>
<reference evidence="14 15" key="2">
    <citation type="submission" date="2018-10" db="EMBL/GenBank/DDBJ databases">
        <authorList>
            <consortium name="Pathogen Informatics"/>
        </authorList>
    </citation>
    <scope>NUCLEOTIDE SEQUENCE [LARGE SCALE GENOMIC DNA]</scope>
</reference>
<dbReference type="Pfam" id="PF11597">
    <property type="entry name" value="Med13_N"/>
    <property type="match status" value="1"/>
</dbReference>
<evidence type="ECO:0000256" key="3">
    <source>
        <dbReference type="ARBA" id="ARBA00019618"/>
    </source>
</evidence>
<reference evidence="16" key="1">
    <citation type="submission" date="2016-04" db="UniProtKB">
        <authorList>
            <consortium name="WormBaseParasite"/>
        </authorList>
    </citation>
    <scope>IDENTIFICATION</scope>
</reference>
<feature type="compositionally biased region" description="Polar residues" evidence="10">
    <location>
        <begin position="1738"/>
        <end position="1749"/>
    </location>
</feature>
<dbReference type="InterPro" id="IPR041285">
    <property type="entry name" value="MID_MedPIWI"/>
</dbReference>
<evidence type="ECO:0000259" key="12">
    <source>
        <dbReference type="Pfam" id="PF11597"/>
    </source>
</evidence>
<evidence type="ECO:0000256" key="10">
    <source>
        <dbReference type="SAM" id="MobiDB-lite"/>
    </source>
</evidence>
<dbReference type="GO" id="GO:0045944">
    <property type="term" value="P:positive regulation of transcription by RNA polymerase II"/>
    <property type="evidence" value="ECO:0007669"/>
    <property type="project" value="TreeGrafter"/>
</dbReference>